<sequence>MYVVLRKQRPNFTRGVIPLYGSVLLKPHHVLCYGWTKEFFEAFSSLKYSGIELPLTLLRHYHKYIAPLVDRNLSNQPLISQLQKKHGLYSFRDVQKALERRPTVRLDLSRDSKRNMLAVHTRQAQFLPFVLDRFPNADVLVILWSSREEVFLPDRELPRSYRVFKVLDEVSKAHPDPRAILTVMTKADLLLQKHTKHMVFGQPVFKVWLRKLLLVSIKMVHVMTRMFLENPIKVILSNGEIANPGLTLSLLAAQYNLPFVNALTSLITDRNLIPTRAAYYCVWGEYYRAWLEKRGIEASKIILTGNLRFEYDRHPSSFSRQSIQSLLNYPENNLVFMYTTQPFSDKVKRAVTQWINQAVTDHPVTVLIKPHPYDKFDYGPFTKTGRIVIVPESLKLYDLLPNIDFIMTISSDTAIEAALLQKGIIVLQPELPYHFDLNNNDFHSFLTRCQAGFVASSPKSLRNILADLCRSEEMRNNLHAMGQKFLNNTIRNGTLSTPSKDMYQFIKTILN</sequence>
<dbReference type="Proteomes" id="UP000008544">
    <property type="component" value="Chromosome"/>
</dbReference>
<dbReference type="AlphaFoldDB" id="B1I155"/>
<keyword evidence="2" id="KW-1185">Reference proteome</keyword>
<organism evidence="1 2">
    <name type="scientific">Desulforudis audaxviator (strain MP104C)</name>
    <dbReference type="NCBI Taxonomy" id="477974"/>
    <lineage>
        <taxon>Bacteria</taxon>
        <taxon>Bacillati</taxon>
        <taxon>Bacillota</taxon>
        <taxon>Clostridia</taxon>
        <taxon>Thermoanaerobacterales</taxon>
        <taxon>Candidatus Desulforudaceae</taxon>
        <taxon>Candidatus Desulforudis</taxon>
    </lineage>
</organism>
<evidence type="ECO:0000313" key="2">
    <source>
        <dbReference type="Proteomes" id="UP000008544"/>
    </source>
</evidence>
<reference evidence="1 2" key="2">
    <citation type="journal article" date="2008" name="Science">
        <title>Environmental genomics reveals a single-species ecosystem deep within Earth.</title>
        <authorList>
            <person name="Chivian D."/>
            <person name="Brodie E.L."/>
            <person name="Alm E.J."/>
            <person name="Culley D.E."/>
            <person name="Dehal P.S."/>
            <person name="Desantis T.Z."/>
            <person name="Gihring T.M."/>
            <person name="Lapidus A."/>
            <person name="Lin L.H."/>
            <person name="Lowry S.R."/>
            <person name="Moser D.P."/>
            <person name="Richardson P.M."/>
            <person name="Southam G."/>
            <person name="Wanger G."/>
            <person name="Pratt L.M."/>
            <person name="Andersen G.L."/>
            <person name="Hazen T.C."/>
            <person name="Brockman F.J."/>
            <person name="Arkin A.P."/>
            <person name="Onstott T.C."/>
        </authorList>
    </citation>
    <scope>NUCLEOTIDE SEQUENCE [LARGE SCALE GENOMIC DNA]</scope>
    <source>
        <strain evidence="1 2">MP104C</strain>
    </source>
</reference>
<dbReference type="STRING" id="477974.Daud_0023"/>
<dbReference type="eggNOG" id="COG1887">
    <property type="taxonomic scope" value="Bacteria"/>
</dbReference>
<dbReference type="EMBL" id="CP000860">
    <property type="protein sequence ID" value="ACA58592.1"/>
    <property type="molecule type" value="Genomic_DNA"/>
</dbReference>
<name>B1I155_DESAP</name>
<dbReference type="OrthoDB" id="9807097at2"/>
<accession>B1I155</accession>
<protein>
    <recommendedName>
        <fullName evidence="3">CDP-glycerol:poly(Glycerophosphate) glycerophosphotransferase</fullName>
    </recommendedName>
</protein>
<gene>
    <name evidence="1" type="ordered locus">Daud_0023</name>
</gene>
<evidence type="ECO:0000313" key="1">
    <source>
        <dbReference type="EMBL" id="ACA58592.1"/>
    </source>
</evidence>
<proteinExistence type="predicted"/>
<dbReference type="Gene3D" id="3.40.50.12580">
    <property type="match status" value="1"/>
</dbReference>
<dbReference type="InterPro" id="IPR043148">
    <property type="entry name" value="TagF_C"/>
</dbReference>
<reference evidence="2" key="1">
    <citation type="submission" date="2007-10" db="EMBL/GenBank/DDBJ databases">
        <title>Complete sequence of chromosome of Desulforudis audaxviator MP104C.</title>
        <authorList>
            <person name="Copeland A."/>
            <person name="Lucas S."/>
            <person name="Lapidus A."/>
            <person name="Barry K."/>
            <person name="Glavina del Rio T."/>
            <person name="Dalin E."/>
            <person name="Tice H."/>
            <person name="Bruce D."/>
            <person name="Pitluck S."/>
            <person name="Lowry S.R."/>
            <person name="Larimer F."/>
            <person name="Land M.L."/>
            <person name="Hauser L."/>
            <person name="Kyrpides N."/>
            <person name="Ivanova N.N."/>
            <person name="Richardson P."/>
        </authorList>
    </citation>
    <scope>NUCLEOTIDE SEQUENCE [LARGE SCALE GENOMIC DNA]</scope>
    <source>
        <strain evidence="2">MP104C</strain>
    </source>
</reference>
<evidence type="ECO:0008006" key="3">
    <source>
        <dbReference type="Google" id="ProtNLM"/>
    </source>
</evidence>
<dbReference type="SUPFAM" id="SSF53756">
    <property type="entry name" value="UDP-Glycosyltransferase/glycogen phosphorylase"/>
    <property type="match status" value="1"/>
</dbReference>
<dbReference type="HOGENOM" id="CLU_537180_0_0_9"/>
<dbReference type="KEGG" id="dau:Daud_0023"/>